<dbReference type="Proteomes" id="UP001190700">
    <property type="component" value="Unassembled WGS sequence"/>
</dbReference>
<organism evidence="2 3">
    <name type="scientific">Cymbomonas tetramitiformis</name>
    <dbReference type="NCBI Taxonomy" id="36881"/>
    <lineage>
        <taxon>Eukaryota</taxon>
        <taxon>Viridiplantae</taxon>
        <taxon>Chlorophyta</taxon>
        <taxon>Pyramimonadophyceae</taxon>
        <taxon>Pyramimonadales</taxon>
        <taxon>Pyramimonadaceae</taxon>
        <taxon>Cymbomonas</taxon>
    </lineage>
</organism>
<dbReference type="EMBL" id="LGRX02020321">
    <property type="protein sequence ID" value="KAK3257611.1"/>
    <property type="molecule type" value="Genomic_DNA"/>
</dbReference>
<proteinExistence type="predicted"/>
<comment type="caution">
    <text evidence="2">The sequence shown here is derived from an EMBL/GenBank/DDBJ whole genome shotgun (WGS) entry which is preliminary data.</text>
</comment>
<keyword evidence="3" id="KW-1185">Reference proteome</keyword>
<name>A0AAE0KR09_9CHLO</name>
<feature type="non-terminal residue" evidence="2">
    <location>
        <position position="141"/>
    </location>
</feature>
<sequence length="141" mass="15184">ALSSSTQSKEEALAAVNKSAEDRAMLSAAADTLGDLRGRVAQGALVSTLDQSGVNPSAMHVASELATLAGSVERKRLQDKLLDTENDVVVAKQHVGDSQKESNAIRAQMMEAKKQLLEKEKEVSKRIMQIRVLQEELSVAQ</sequence>
<evidence type="ECO:0000313" key="3">
    <source>
        <dbReference type="Proteomes" id="UP001190700"/>
    </source>
</evidence>
<evidence type="ECO:0000313" key="2">
    <source>
        <dbReference type="EMBL" id="KAK3257611.1"/>
    </source>
</evidence>
<gene>
    <name evidence="2" type="ORF">CYMTET_33312</name>
</gene>
<protein>
    <submittedName>
        <fullName evidence="2">Uncharacterized protein</fullName>
    </submittedName>
</protein>
<accession>A0AAE0KR09</accession>
<evidence type="ECO:0000256" key="1">
    <source>
        <dbReference type="SAM" id="MobiDB-lite"/>
    </source>
</evidence>
<feature type="non-terminal residue" evidence="2">
    <location>
        <position position="1"/>
    </location>
</feature>
<dbReference type="AlphaFoldDB" id="A0AAE0KR09"/>
<reference evidence="2 3" key="1">
    <citation type="journal article" date="2015" name="Genome Biol. Evol.">
        <title>Comparative Genomics of a Bacterivorous Green Alga Reveals Evolutionary Causalities and Consequences of Phago-Mixotrophic Mode of Nutrition.</title>
        <authorList>
            <person name="Burns J.A."/>
            <person name="Paasch A."/>
            <person name="Narechania A."/>
            <person name="Kim E."/>
        </authorList>
    </citation>
    <scope>NUCLEOTIDE SEQUENCE [LARGE SCALE GENOMIC DNA]</scope>
    <source>
        <strain evidence="2 3">PLY_AMNH</strain>
    </source>
</reference>
<feature type="region of interest" description="Disordered" evidence="1">
    <location>
        <begin position="1"/>
        <end position="21"/>
    </location>
</feature>